<sequence length="255" mass="27577">MKMVAAVMVLASLILADTVHATPSTQIWIPSPDVQAFLVGHIGVDNYFRRGGNGSGERDPNILDVGLTVGLLPFEKLQLEVGADYLAVAGDPNDRYPWSGNAKLGIREESLFPFSPAVAGGIYNTGKARKATDGNLSFVRSGQNIVYGLAAKTLPGPGFSLGRFSGGYYHGSKKALVPDNKGLLLSWDRTITELTEKLWVAVDYMGGENVNGALSFGAAWRFNRNVSLLLGYDKFRRSELSGEDTFTVQLDLDFP</sequence>
<gene>
    <name evidence="2" type="ORF">JFN91_06875</name>
</gene>
<feature type="signal peptide" evidence="1">
    <location>
        <begin position="1"/>
        <end position="21"/>
    </location>
</feature>
<accession>A0ABS0YCA9</accession>
<evidence type="ECO:0000256" key="1">
    <source>
        <dbReference type="SAM" id="SignalP"/>
    </source>
</evidence>
<name>A0ABS0YCA9_9BACT</name>
<protein>
    <submittedName>
        <fullName evidence="2">Uncharacterized protein</fullName>
    </submittedName>
</protein>
<evidence type="ECO:0000313" key="2">
    <source>
        <dbReference type="EMBL" id="MBJ6749933.1"/>
    </source>
</evidence>
<dbReference type="RefSeq" id="WP_199388478.1">
    <property type="nucleotide sequence ID" value="NZ_JAEMHL010000003.1"/>
</dbReference>
<comment type="caution">
    <text evidence="2">The sequence shown here is derived from an EMBL/GenBank/DDBJ whole genome shotgun (WGS) entry which is preliminary data.</text>
</comment>
<feature type="chain" id="PRO_5046975044" evidence="1">
    <location>
        <begin position="22"/>
        <end position="255"/>
    </location>
</feature>
<dbReference type="SUPFAM" id="SSF56935">
    <property type="entry name" value="Porins"/>
    <property type="match status" value="1"/>
</dbReference>
<reference evidence="2 3" key="1">
    <citation type="submission" date="2020-12" db="EMBL/GenBank/DDBJ databases">
        <title>Geomonas sp. Red421, isolated from paddy soil.</title>
        <authorList>
            <person name="Xu Z."/>
            <person name="Zhang Z."/>
            <person name="Masuda Y."/>
            <person name="Itoh H."/>
            <person name="Senoo K."/>
        </authorList>
    </citation>
    <scope>NUCLEOTIDE SEQUENCE [LARGE SCALE GENOMIC DNA]</scope>
    <source>
        <strain evidence="2 3">Red421</strain>
    </source>
</reference>
<dbReference type="Proteomes" id="UP000614714">
    <property type="component" value="Unassembled WGS sequence"/>
</dbReference>
<dbReference type="EMBL" id="JAEMHL010000003">
    <property type="protein sequence ID" value="MBJ6749933.1"/>
    <property type="molecule type" value="Genomic_DNA"/>
</dbReference>
<evidence type="ECO:0000313" key="3">
    <source>
        <dbReference type="Proteomes" id="UP000614714"/>
    </source>
</evidence>
<keyword evidence="3" id="KW-1185">Reference proteome</keyword>
<organism evidence="2 3">
    <name type="scientific">Geomonas anaerohicana</name>
    <dbReference type="NCBI Taxonomy" id="2798583"/>
    <lineage>
        <taxon>Bacteria</taxon>
        <taxon>Pseudomonadati</taxon>
        <taxon>Thermodesulfobacteriota</taxon>
        <taxon>Desulfuromonadia</taxon>
        <taxon>Geobacterales</taxon>
        <taxon>Geobacteraceae</taxon>
        <taxon>Geomonas</taxon>
    </lineage>
</organism>
<proteinExistence type="predicted"/>
<keyword evidence="1" id="KW-0732">Signal</keyword>